<dbReference type="GO" id="GO:0003723">
    <property type="term" value="F:RNA binding"/>
    <property type="evidence" value="ECO:0007669"/>
    <property type="project" value="InterPro"/>
</dbReference>
<evidence type="ECO:0000256" key="3">
    <source>
        <dbReference type="ARBA" id="ARBA00023235"/>
    </source>
</evidence>
<name>A0A0F6W4A1_9BACT</name>
<reference evidence="9 10" key="1">
    <citation type="submission" date="2015-03" db="EMBL/GenBank/DDBJ databases">
        <title>Genome assembly of Sandaracinus amylolyticus DSM 53668.</title>
        <authorList>
            <person name="Sharma G."/>
            <person name="Subramanian S."/>
        </authorList>
    </citation>
    <scope>NUCLEOTIDE SEQUENCE [LARGE SCALE GENOMIC DNA]</scope>
    <source>
        <strain evidence="9 10">DSM 53668</strain>
    </source>
</reference>
<dbReference type="NCBIfam" id="TIGR00071">
    <property type="entry name" value="hisT_truA"/>
    <property type="match status" value="1"/>
</dbReference>
<dbReference type="Pfam" id="PF01416">
    <property type="entry name" value="PseudoU_synth_1"/>
    <property type="match status" value="2"/>
</dbReference>
<comment type="caution">
    <text evidence="4">Lacks conserved residue(s) required for the propagation of feature annotation.</text>
</comment>
<evidence type="ECO:0000313" key="9">
    <source>
        <dbReference type="EMBL" id="AKF07118.1"/>
    </source>
</evidence>
<dbReference type="STRING" id="927083.DB32_004267"/>
<sequence>MLPGVRLTIAYDGAAFAGWARQPGTRTVQGTLEAAIASMNGAPVELRGASRTDAGVHALGQVAAFDAARTIEPRGWLRGLNAALPDDAAIVAAEACEAGYTPRFDTVDKTYRYLVLRGDVRDPLLRGRAWFLGPRHGGTSLDVAAMRVIAKHLEGTHDFRAFRSADDDRQNTVRTIHEIAIHDGWGEEPRLVAIEVRGNAFMKNMVRILVGTLVEAGRGRLAERDAGALVGPDARRDDTGQTAPAHGLTLVSMRLGRARA</sequence>
<dbReference type="RefSeq" id="WP_053234414.1">
    <property type="nucleotide sequence ID" value="NZ_CP011125.1"/>
</dbReference>
<proteinExistence type="inferred from homology"/>
<dbReference type="InterPro" id="IPR020097">
    <property type="entry name" value="PsdUridine_synth_TruA_a/b_dom"/>
</dbReference>
<dbReference type="CDD" id="cd02570">
    <property type="entry name" value="PseudoU_synth_EcTruA"/>
    <property type="match status" value="1"/>
</dbReference>
<dbReference type="PANTHER" id="PTHR11142">
    <property type="entry name" value="PSEUDOURIDYLATE SYNTHASE"/>
    <property type="match status" value="1"/>
</dbReference>
<dbReference type="FunFam" id="3.30.70.580:FF:000001">
    <property type="entry name" value="tRNA pseudouridine synthase A"/>
    <property type="match status" value="1"/>
</dbReference>
<evidence type="ECO:0000259" key="8">
    <source>
        <dbReference type="Pfam" id="PF01416"/>
    </source>
</evidence>
<evidence type="ECO:0000256" key="6">
    <source>
        <dbReference type="PIRSR" id="PIRSR001430-2"/>
    </source>
</evidence>
<keyword evidence="10" id="KW-1185">Reference proteome</keyword>
<comment type="subunit">
    <text evidence="4">Homodimer.</text>
</comment>
<keyword evidence="2 4" id="KW-0819">tRNA processing</keyword>
<dbReference type="PANTHER" id="PTHR11142:SF0">
    <property type="entry name" value="TRNA PSEUDOURIDINE SYNTHASE-LIKE 1"/>
    <property type="match status" value="1"/>
</dbReference>
<evidence type="ECO:0000313" key="10">
    <source>
        <dbReference type="Proteomes" id="UP000034883"/>
    </source>
</evidence>
<dbReference type="Gene3D" id="3.30.70.580">
    <property type="entry name" value="Pseudouridine synthase I, catalytic domain, N-terminal subdomain"/>
    <property type="match status" value="1"/>
</dbReference>
<evidence type="ECO:0000256" key="5">
    <source>
        <dbReference type="PIRSR" id="PIRSR001430-1"/>
    </source>
</evidence>
<dbReference type="SUPFAM" id="SSF55120">
    <property type="entry name" value="Pseudouridine synthase"/>
    <property type="match status" value="1"/>
</dbReference>
<comment type="similarity">
    <text evidence="1 4 7">Belongs to the tRNA pseudouridine synthase TruA family.</text>
</comment>
<dbReference type="InterPro" id="IPR020095">
    <property type="entry name" value="PsdUridine_synth_TruA_C"/>
</dbReference>
<protein>
    <recommendedName>
        <fullName evidence="4">tRNA pseudouridine synthase A</fullName>
        <ecNumber evidence="4">5.4.99.12</ecNumber>
    </recommendedName>
    <alternativeName>
        <fullName evidence="4">tRNA pseudouridine(38-40) synthase</fullName>
    </alternativeName>
    <alternativeName>
        <fullName evidence="4">tRNA pseudouridylate synthase I</fullName>
    </alternativeName>
    <alternativeName>
        <fullName evidence="4">tRNA-uridine isomerase I</fullName>
    </alternativeName>
</protein>
<dbReference type="EMBL" id="CP011125">
    <property type="protein sequence ID" value="AKF07118.1"/>
    <property type="molecule type" value="Genomic_DNA"/>
</dbReference>
<dbReference type="KEGG" id="samy:DB32_004267"/>
<organism evidence="9 10">
    <name type="scientific">Sandaracinus amylolyticus</name>
    <dbReference type="NCBI Taxonomy" id="927083"/>
    <lineage>
        <taxon>Bacteria</taxon>
        <taxon>Pseudomonadati</taxon>
        <taxon>Myxococcota</taxon>
        <taxon>Polyangia</taxon>
        <taxon>Polyangiales</taxon>
        <taxon>Sandaracinaceae</taxon>
        <taxon>Sandaracinus</taxon>
    </lineage>
</organism>
<dbReference type="AlphaFoldDB" id="A0A0F6W4A1"/>
<dbReference type="Proteomes" id="UP000034883">
    <property type="component" value="Chromosome"/>
</dbReference>
<feature type="domain" description="Pseudouridine synthase I TruA alpha/beta" evidence="8">
    <location>
        <begin position="149"/>
        <end position="253"/>
    </location>
</feature>
<comment type="function">
    <text evidence="4">Formation of pseudouridine at positions 38, 39 and 40 in the anticodon stem and loop of transfer RNAs.</text>
</comment>
<evidence type="ECO:0000256" key="4">
    <source>
        <dbReference type="HAMAP-Rule" id="MF_00171"/>
    </source>
</evidence>
<evidence type="ECO:0000256" key="7">
    <source>
        <dbReference type="RuleBase" id="RU003792"/>
    </source>
</evidence>
<dbReference type="GO" id="GO:0031119">
    <property type="term" value="P:tRNA pseudouridine synthesis"/>
    <property type="evidence" value="ECO:0007669"/>
    <property type="project" value="UniProtKB-UniRule"/>
</dbReference>
<dbReference type="OrthoDB" id="9811823at2"/>
<evidence type="ECO:0000256" key="1">
    <source>
        <dbReference type="ARBA" id="ARBA00009375"/>
    </source>
</evidence>
<feature type="binding site" evidence="4 6">
    <location>
        <position position="111"/>
    </location>
    <ligand>
        <name>substrate</name>
    </ligand>
</feature>
<dbReference type="PIRSF" id="PIRSF001430">
    <property type="entry name" value="tRNA_psdUrid_synth"/>
    <property type="match status" value="1"/>
</dbReference>
<evidence type="ECO:0000256" key="2">
    <source>
        <dbReference type="ARBA" id="ARBA00022694"/>
    </source>
</evidence>
<accession>A0A0F6W4A1</accession>
<keyword evidence="3 4" id="KW-0413">Isomerase</keyword>
<feature type="active site" description="Nucleophile" evidence="4 5">
    <location>
        <position position="53"/>
    </location>
</feature>
<dbReference type="InterPro" id="IPR020103">
    <property type="entry name" value="PsdUridine_synth_cat_dom_sf"/>
</dbReference>
<dbReference type="InterPro" id="IPR020094">
    <property type="entry name" value="TruA/RsuA/RluB/E/F_N"/>
</dbReference>
<dbReference type="Gene3D" id="3.30.70.660">
    <property type="entry name" value="Pseudouridine synthase I, catalytic domain, C-terminal subdomain"/>
    <property type="match status" value="1"/>
</dbReference>
<dbReference type="GO" id="GO:0160147">
    <property type="term" value="F:tRNA pseudouridine(38-40) synthase activity"/>
    <property type="evidence" value="ECO:0007669"/>
    <property type="project" value="UniProtKB-EC"/>
</dbReference>
<dbReference type="HAMAP" id="MF_00171">
    <property type="entry name" value="TruA"/>
    <property type="match status" value="1"/>
</dbReference>
<gene>
    <name evidence="4" type="primary">truA</name>
    <name evidence="9" type="ORF">DB32_004267</name>
</gene>
<dbReference type="InterPro" id="IPR001406">
    <property type="entry name" value="PsdUridine_synth_TruA"/>
</dbReference>
<dbReference type="EC" id="5.4.99.12" evidence="4"/>
<feature type="domain" description="Pseudouridine synthase I TruA alpha/beta" evidence="8">
    <location>
        <begin position="10"/>
        <end position="105"/>
    </location>
</feature>
<comment type="catalytic activity">
    <reaction evidence="4 7">
        <text>uridine(38/39/40) in tRNA = pseudouridine(38/39/40) in tRNA</text>
        <dbReference type="Rhea" id="RHEA:22376"/>
        <dbReference type="Rhea" id="RHEA-COMP:10085"/>
        <dbReference type="Rhea" id="RHEA-COMP:10087"/>
        <dbReference type="ChEBI" id="CHEBI:65314"/>
        <dbReference type="ChEBI" id="CHEBI:65315"/>
        <dbReference type="EC" id="5.4.99.12"/>
    </reaction>
</comment>